<dbReference type="RefSeq" id="WP_182847307.1">
    <property type="nucleotide sequence ID" value="NZ_BAAALP010000002.1"/>
</dbReference>
<evidence type="ECO:0000313" key="4">
    <source>
        <dbReference type="Proteomes" id="UP000572680"/>
    </source>
</evidence>
<sequence length="91" mass="9215">MRTLITLPFLLGGLALGASACQFTQAVDDDEIEAQISRKLGITADCPGDLSGEVGATLRCTAANAPGVAAVTVTVTSVEGDQVDFTMKAGT</sequence>
<protein>
    <recommendedName>
        <fullName evidence="2">DUF4333 domain-containing protein</fullName>
    </recommendedName>
</protein>
<comment type="caution">
    <text evidence="3">The sequence shown here is derived from an EMBL/GenBank/DDBJ whole genome shotgun (WGS) entry which is preliminary data.</text>
</comment>
<dbReference type="PROSITE" id="PS51257">
    <property type="entry name" value="PROKAR_LIPOPROTEIN"/>
    <property type="match status" value="1"/>
</dbReference>
<dbReference type="InterPro" id="IPR025637">
    <property type="entry name" value="DUF4333"/>
</dbReference>
<keyword evidence="4" id="KW-1185">Reference proteome</keyword>
<accession>A0A7W3LW26</accession>
<proteinExistence type="predicted"/>
<feature type="domain" description="DUF4333" evidence="2">
    <location>
        <begin position="20"/>
        <end position="80"/>
    </location>
</feature>
<evidence type="ECO:0000313" key="3">
    <source>
        <dbReference type="EMBL" id="MBA8955311.1"/>
    </source>
</evidence>
<dbReference type="AlphaFoldDB" id="A0A7W3LW26"/>
<feature type="signal peptide" evidence="1">
    <location>
        <begin position="1"/>
        <end position="20"/>
    </location>
</feature>
<reference evidence="3 4" key="1">
    <citation type="submission" date="2020-08" db="EMBL/GenBank/DDBJ databases">
        <title>Genomic Encyclopedia of Type Strains, Phase IV (KMG-IV): sequencing the most valuable type-strain genomes for metagenomic binning, comparative biology and taxonomic classification.</title>
        <authorList>
            <person name="Goeker M."/>
        </authorList>
    </citation>
    <scope>NUCLEOTIDE SEQUENCE [LARGE SCALE GENOMIC DNA]</scope>
    <source>
        <strain evidence="3 4">DSM 44197</strain>
    </source>
</reference>
<name>A0A7W3LW26_ACTNM</name>
<gene>
    <name evidence="3" type="ORF">HNR61_006985</name>
</gene>
<dbReference type="Pfam" id="PF14230">
    <property type="entry name" value="DUF4333"/>
    <property type="match status" value="1"/>
</dbReference>
<evidence type="ECO:0000256" key="1">
    <source>
        <dbReference type="SAM" id="SignalP"/>
    </source>
</evidence>
<dbReference type="Proteomes" id="UP000572680">
    <property type="component" value="Unassembled WGS sequence"/>
</dbReference>
<organism evidence="3 4">
    <name type="scientific">Actinomadura namibiensis</name>
    <dbReference type="NCBI Taxonomy" id="182080"/>
    <lineage>
        <taxon>Bacteria</taxon>
        <taxon>Bacillati</taxon>
        <taxon>Actinomycetota</taxon>
        <taxon>Actinomycetes</taxon>
        <taxon>Streptosporangiales</taxon>
        <taxon>Thermomonosporaceae</taxon>
        <taxon>Actinomadura</taxon>
    </lineage>
</organism>
<feature type="chain" id="PRO_5030828452" description="DUF4333 domain-containing protein" evidence="1">
    <location>
        <begin position="21"/>
        <end position="91"/>
    </location>
</feature>
<keyword evidence="1" id="KW-0732">Signal</keyword>
<evidence type="ECO:0000259" key="2">
    <source>
        <dbReference type="Pfam" id="PF14230"/>
    </source>
</evidence>
<dbReference type="EMBL" id="JACJIA010000011">
    <property type="protein sequence ID" value="MBA8955311.1"/>
    <property type="molecule type" value="Genomic_DNA"/>
</dbReference>